<dbReference type="EnsemblBacteria" id="CAK09437">
    <property type="protein sequence ID" value="CAK09437"/>
    <property type="gene ID" value="RL3947"/>
</dbReference>
<dbReference type="RefSeq" id="WP_011653380.1">
    <property type="nucleotide sequence ID" value="NC_008380.1"/>
</dbReference>
<dbReference type="KEGG" id="rle:RL3947"/>
<gene>
    <name evidence="1" type="ordered locus">RL3947</name>
</gene>
<evidence type="ECO:0000313" key="1">
    <source>
        <dbReference type="EMBL" id="CAK09437.1"/>
    </source>
</evidence>
<dbReference type="Proteomes" id="UP000006575">
    <property type="component" value="Chromosome"/>
</dbReference>
<protein>
    <submittedName>
        <fullName evidence="1">Uncharacterized protein</fullName>
    </submittedName>
</protein>
<proteinExistence type="predicted"/>
<reference evidence="1 2" key="1">
    <citation type="journal article" date="2006" name="Genome Biol.">
        <title>The genome of Rhizobium leguminosarum has recognizable core and accessory components.</title>
        <authorList>
            <person name="Young J.W."/>
            <person name="Crossman L.C."/>
            <person name="Johnston A.W.B."/>
            <person name="Thomson N.R."/>
            <person name="Ghazoui Z.F."/>
            <person name="Hull K.H."/>
            <person name="Wexler M."/>
            <person name="Curson A.R.J."/>
            <person name="Todd J.D."/>
            <person name="Poole P.S."/>
            <person name="Mauchline T.H."/>
            <person name="East A.K."/>
            <person name="Quail M.A."/>
            <person name="Churcher C."/>
            <person name="Arrowsmith C."/>
            <person name="Cherevach A."/>
            <person name="Chillingworth T."/>
            <person name="Clarke K."/>
            <person name="Cronin A."/>
            <person name="Davis P."/>
            <person name="Fraser A."/>
            <person name="Hance Z."/>
            <person name="Hauser H."/>
            <person name="Jagels K."/>
            <person name="Moule S."/>
            <person name="Mungall K."/>
            <person name="Norbertczak H."/>
            <person name="Rabbinowitsch E."/>
            <person name="Sanders M."/>
            <person name="Simmonds M."/>
            <person name="Whitehead S."/>
            <person name="Parkhill J."/>
        </authorList>
    </citation>
    <scope>NUCLEOTIDE SEQUENCE [LARGE SCALE GENOMIC DNA]</scope>
    <source>
        <strain evidence="2">DSM 114642 / LMG 32736 / 3841</strain>
    </source>
</reference>
<keyword evidence="2" id="KW-1185">Reference proteome</keyword>
<dbReference type="eggNOG" id="ENOG50312XB">
    <property type="taxonomic scope" value="Bacteria"/>
</dbReference>
<dbReference type="EMBL" id="AM236080">
    <property type="protein sequence ID" value="CAK09437.1"/>
    <property type="molecule type" value="Genomic_DNA"/>
</dbReference>
<sequence>MTATLEEQAAAWEIYRLAKVKADSSLNFQDGRAAALAWHVFIALFTGQPARASDLIPHRKVAIFRGNMSAVSEGRPSHER</sequence>
<dbReference type="AlphaFoldDB" id="Q1MC94"/>
<dbReference type="GeneID" id="303208951"/>
<name>Q1MC94_RHIJ3</name>
<accession>Q1MC94</accession>
<dbReference type="HOGENOM" id="CLU_2603613_0_0_5"/>
<evidence type="ECO:0000313" key="2">
    <source>
        <dbReference type="Proteomes" id="UP000006575"/>
    </source>
</evidence>
<organism evidence="1 2">
    <name type="scientific">Rhizobium johnstonii (strain DSM 114642 / LMG 32736 / 3841)</name>
    <name type="common">Rhizobium leguminosarum bv. viciae</name>
    <dbReference type="NCBI Taxonomy" id="216596"/>
    <lineage>
        <taxon>Bacteria</taxon>
        <taxon>Pseudomonadati</taxon>
        <taxon>Pseudomonadota</taxon>
        <taxon>Alphaproteobacteria</taxon>
        <taxon>Hyphomicrobiales</taxon>
        <taxon>Rhizobiaceae</taxon>
        <taxon>Rhizobium/Agrobacterium group</taxon>
        <taxon>Rhizobium</taxon>
        <taxon>Rhizobium johnstonii</taxon>
    </lineage>
</organism>